<proteinExistence type="predicted"/>
<evidence type="ECO:0008006" key="3">
    <source>
        <dbReference type="Google" id="ProtNLM"/>
    </source>
</evidence>
<protein>
    <recommendedName>
        <fullName evidence="3">RNA-directed DNA polymerase (Reverse transcriptase)</fullName>
    </recommendedName>
</protein>
<dbReference type="AlphaFoldDB" id="A0A2K3KUJ2"/>
<evidence type="ECO:0000313" key="1">
    <source>
        <dbReference type="EMBL" id="PNX69950.1"/>
    </source>
</evidence>
<accession>A0A2K3KUJ2</accession>
<reference evidence="1 2" key="1">
    <citation type="journal article" date="2014" name="Am. J. Bot.">
        <title>Genome assembly and annotation for red clover (Trifolium pratense; Fabaceae).</title>
        <authorList>
            <person name="Istvanek J."/>
            <person name="Jaros M."/>
            <person name="Krenek A."/>
            <person name="Repkova J."/>
        </authorList>
    </citation>
    <scope>NUCLEOTIDE SEQUENCE [LARGE SCALE GENOMIC DNA]</scope>
    <source>
        <strain evidence="2">cv. Tatra</strain>
        <tissue evidence="1">Young leaves</tissue>
    </source>
</reference>
<evidence type="ECO:0000313" key="2">
    <source>
        <dbReference type="Proteomes" id="UP000236291"/>
    </source>
</evidence>
<dbReference type="EMBL" id="ASHM01110618">
    <property type="protein sequence ID" value="PNX69950.1"/>
    <property type="molecule type" value="Genomic_DNA"/>
</dbReference>
<comment type="caution">
    <text evidence="1">The sequence shown here is derived from an EMBL/GenBank/DDBJ whole genome shotgun (WGS) entry which is preliminary data.</text>
</comment>
<name>A0A2K3KUJ2_TRIPR</name>
<organism evidence="1 2">
    <name type="scientific">Trifolium pratense</name>
    <name type="common">Red clover</name>
    <dbReference type="NCBI Taxonomy" id="57577"/>
    <lineage>
        <taxon>Eukaryota</taxon>
        <taxon>Viridiplantae</taxon>
        <taxon>Streptophyta</taxon>
        <taxon>Embryophyta</taxon>
        <taxon>Tracheophyta</taxon>
        <taxon>Spermatophyta</taxon>
        <taxon>Magnoliopsida</taxon>
        <taxon>eudicotyledons</taxon>
        <taxon>Gunneridae</taxon>
        <taxon>Pentapetalae</taxon>
        <taxon>rosids</taxon>
        <taxon>fabids</taxon>
        <taxon>Fabales</taxon>
        <taxon>Fabaceae</taxon>
        <taxon>Papilionoideae</taxon>
        <taxon>50 kb inversion clade</taxon>
        <taxon>NPAAA clade</taxon>
        <taxon>Hologalegina</taxon>
        <taxon>IRL clade</taxon>
        <taxon>Trifolieae</taxon>
        <taxon>Trifolium</taxon>
    </lineage>
</organism>
<feature type="non-terminal residue" evidence="1">
    <location>
        <position position="106"/>
    </location>
</feature>
<gene>
    <name evidence="1" type="ORF">L195_g057000</name>
</gene>
<reference evidence="1 2" key="2">
    <citation type="journal article" date="2017" name="Front. Plant Sci.">
        <title>Gene Classification and Mining of Molecular Markers Useful in Red Clover (Trifolium pratense) Breeding.</title>
        <authorList>
            <person name="Istvanek J."/>
            <person name="Dluhosova J."/>
            <person name="Dluhos P."/>
            <person name="Patkova L."/>
            <person name="Nedelnik J."/>
            <person name="Repkova J."/>
        </authorList>
    </citation>
    <scope>NUCLEOTIDE SEQUENCE [LARGE SCALE GENOMIC DNA]</scope>
    <source>
        <strain evidence="2">cv. Tatra</strain>
        <tissue evidence="1">Young leaves</tissue>
    </source>
</reference>
<sequence length="106" mass="12423">MWSTHETCKVVIANSWNVPVVGCPMYILNTKLKRLKEKLKVWNKESFGNIHDHVKVAENQLHDIQLQIQSNGHSDHMMQLEKEAQCNLDKALDRHELFWKEKSSSK</sequence>
<dbReference type="Proteomes" id="UP000236291">
    <property type="component" value="Unassembled WGS sequence"/>
</dbReference>